<dbReference type="Proteomes" id="UP000077069">
    <property type="component" value="Unassembled WGS sequence"/>
</dbReference>
<accession>A0A177CYX9</accession>
<dbReference type="GeneID" id="28763396"/>
<reference evidence="2 3" key="1">
    <citation type="submission" date="2016-05" db="EMBL/GenBank/DDBJ databases">
        <title>Comparative analysis of secretome profiles of manganese(II)-oxidizing ascomycete fungi.</title>
        <authorList>
            <consortium name="DOE Joint Genome Institute"/>
            <person name="Zeiner C.A."/>
            <person name="Purvine S.O."/>
            <person name="Zink E.M."/>
            <person name="Wu S."/>
            <person name="Pasa-Tolic L."/>
            <person name="Chaput D.L."/>
            <person name="Haridas S."/>
            <person name="Grigoriev I.V."/>
            <person name="Santelli C.M."/>
            <person name="Hansel C.M."/>
        </authorList>
    </citation>
    <scope>NUCLEOTIDE SEQUENCE [LARGE SCALE GENOMIC DNA]</scope>
    <source>
        <strain evidence="2 3">AP3s5-JAC2a</strain>
    </source>
</reference>
<proteinExistence type="predicted"/>
<evidence type="ECO:0000313" key="3">
    <source>
        <dbReference type="Proteomes" id="UP000077069"/>
    </source>
</evidence>
<dbReference type="OrthoDB" id="10453908at2759"/>
<dbReference type="EMBL" id="KV441548">
    <property type="protein sequence ID" value="OAG12713.1"/>
    <property type="molecule type" value="Genomic_DNA"/>
</dbReference>
<feature type="coiled-coil region" evidence="1">
    <location>
        <begin position="25"/>
        <end position="59"/>
    </location>
</feature>
<dbReference type="InParanoid" id="A0A177CYX9"/>
<dbReference type="RefSeq" id="XP_018043078.1">
    <property type="nucleotide sequence ID" value="XM_018179910.1"/>
</dbReference>
<dbReference type="AlphaFoldDB" id="A0A177CYX9"/>
<protein>
    <submittedName>
        <fullName evidence="2">Uncharacterized protein</fullName>
    </submittedName>
</protein>
<gene>
    <name evidence="2" type="ORF">CC84DRAFT_1171384</name>
</gene>
<keyword evidence="1" id="KW-0175">Coiled coil</keyword>
<organism evidence="2 3">
    <name type="scientific">Paraphaeosphaeria sporulosa</name>
    <dbReference type="NCBI Taxonomy" id="1460663"/>
    <lineage>
        <taxon>Eukaryota</taxon>
        <taxon>Fungi</taxon>
        <taxon>Dikarya</taxon>
        <taxon>Ascomycota</taxon>
        <taxon>Pezizomycotina</taxon>
        <taxon>Dothideomycetes</taxon>
        <taxon>Pleosporomycetidae</taxon>
        <taxon>Pleosporales</taxon>
        <taxon>Massarineae</taxon>
        <taxon>Didymosphaeriaceae</taxon>
        <taxon>Paraphaeosphaeria</taxon>
    </lineage>
</organism>
<keyword evidence="3" id="KW-1185">Reference proteome</keyword>
<sequence>MFASETAVWELGEHREWVRRDYQAEERLGLDKEEYDRETQRLKQEYEEWETECKRMEMEKAAGEVDRAWEKEVMEFQDDVDALEFAFLGKQDRRRKNGARGRKRPSKQSRVRVYHGAAKGVCKCIRAYDSSANTPTMSSYSTNDAYLFVGCGYTIVVAKAWGCMSQPNDQSFLLLENTSAVCPTACFSAYLSVPSTFACIVTTIGVSSVERTLKQ</sequence>
<evidence type="ECO:0000313" key="2">
    <source>
        <dbReference type="EMBL" id="OAG12713.1"/>
    </source>
</evidence>
<name>A0A177CYX9_9PLEO</name>
<evidence type="ECO:0000256" key="1">
    <source>
        <dbReference type="SAM" id="Coils"/>
    </source>
</evidence>